<dbReference type="Proteomes" id="UP000593566">
    <property type="component" value="Unassembled WGS sequence"/>
</dbReference>
<organism evidence="3 4">
    <name type="scientific">Letharia lupina</name>
    <dbReference type="NCBI Taxonomy" id="560253"/>
    <lineage>
        <taxon>Eukaryota</taxon>
        <taxon>Fungi</taxon>
        <taxon>Dikarya</taxon>
        <taxon>Ascomycota</taxon>
        <taxon>Pezizomycotina</taxon>
        <taxon>Lecanoromycetes</taxon>
        <taxon>OSLEUM clade</taxon>
        <taxon>Lecanoromycetidae</taxon>
        <taxon>Lecanorales</taxon>
        <taxon>Lecanorineae</taxon>
        <taxon>Parmeliaceae</taxon>
        <taxon>Letharia</taxon>
    </lineage>
</organism>
<protein>
    <recommendedName>
        <fullName evidence="2">NB-ARC domain-containing protein</fullName>
    </recommendedName>
</protein>
<dbReference type="Pfam" id="PF00931">
    <property type="entry name" value="NB-ARC"/>
    <property type="match status" value="1"/>
</dbReference>
<dbReference type="PROSITE" id="PS50005">
    <property type="entry name" value="TPR"/>
    <property type="match status" value="1"/>
</dbReference>
<evidence type="ECO:0000259" key="2">
    <source>
        <dbReference type="Pfam" id="PF00931"/>
    </source>
</evidence>
<dbReference type="InterPro" id="IPR002182">
    <property type="entry name" value="NB-ARC"/>
</dbReference>
<evidence type="ECO:0000256" key="1">
    <source>
        <dbReference type="PROSITE-ProRule" id="PRU00339"/>
    </source>
</evidence>
<proteinExistence type="predicted"/>
<dbReference type="PANTHER" id="PTHR35205">
    <property type="entry name" value="NB-ARC AND TPR DOMAIN PROTEIN"/>
    <property type="match status" value="1"/>
</dbReference>
<dbReference type="AlphaFoldDB" id="A0A8H6FJZ1"/>
<dbReference type="InterPro" id="IPR019734">
    <property type="entry name" value="TPR_rpt"/>
</dbReference>
<name>A0A8H6FJZ1_9LECA</name>
<reference evidence="3 4" key="1">
    <citation type="journal article" date="2020" name="Genomics">
        <title>Complete, high-quality genomes from long-read metagenomic sequencing of two wolf lichen thalli reveals enigmatic genome architecture.</title>
        <authorList>
            <person name="McKenzie S.K."/>
            <person name="Walston R.F."/>
            <person name="Allen J.L."/>
        </authorList>
    </citation>
    <scope>NUCLEOTIDE SEQUENCE [LARGE SCALE GENOMIC DNA]</scope>
    <source>
        <strain evidence="3">WasteWater1</strain>
    </source>
</reference>
<dbReference type="RefSeq" id="XP_037157202.1">
    <property type="nucleotide sequence ID" value="XM_037295201.1"/>
</dbReference>
<sequence>MEPLLPELQTARADVPQCVVTGIAGVGKSATVLEYVHSHKRRFDIVCWASAESNISISAFFLELGEHLGLFSQDDKGDRISKVRHWFEKCSMCTMRNAPSYETIPDSLTSSRDMRWLLVFDNVKYQRDISPFVPQSTVGYGSIIVTTRNAFLECPGVRAEVIIHPFSLTQGDDFLKKTLDSRCVRASSCPEVESAVSHLCGGLPVFLRFVGDFMATYKYFESTFWRDYDELSPPWLDIRFRNINTDGGKVELIYNDVLIDLSARARDTICVMSLLNGDSLSDALISSSLDGSRDNIGVVTRPRYIPSRIRILLKADTVRDTSNHAVSQELEQFSLVRREYRGGETVYVMNPTIQMIVRYQIWNMSLQIRQTIFRKAFDLLRRRMRKALSFREPLPLCASDVSEPCRHVEKLLSAAKKLRLPLEEDFAELLYDCGFATWQQRSHPQHGLKILQESLVILDGLVDPTLSDNRLKAGIHTILSRLFLDMGTEFGDKSKEHIQQALHLQTLVKERTKPEELTRRHEVHYQAARTDLATTLLDADLAEDALPILEDCLDVHSKWRPGQEVPFDKAKVLYGIAMCHMMKGNHIRALSCARQGSTTLSLGGTTNPTESQEFPLACVLRQVGRFQEALTLHHRVLNARLATFEEASIPVAQSYYALGTLYAESQDFRLAEDALQKSLRASIQIIGGAGDLVALARLRLAQVLRSLARAPDEEAGTLAANARLAAKATMENTDDVSLLEQRQPVLECRWVGASQHANAPPLQHFIVDVGISQ</sequence>
<comment type="caution">
    <text evidence="3">The sequence shown here is derived from an EMBL/GenBank/DDBJ whole genome shotgun (WGS) entry which is preliminary data.</text>
</comment>
<dbReference type="Pfam" id="PF13424">
    <property type="entry name" value="TPR_12"/>
    <property type="match status" value="1"/>
</dbReference>
<gene>
    <name evidence="3" type="ORF">HO133_004282</name>
</gene>
<accession>A0A8H6FJZ1</accession>
<keyword evidence="1" id="KW-0802">TPR repeat</keyword>
<evidence type="ECO:0000313" key="3">
    <source>
        <dbReference type="EMBL" id="KAF6229945.1"/>
    </source>
</evidence>
<dbReference type="GO" id="GO:0043531">
    <property type="term" value="F:ADP binding"/>
    <property type="evidence" value="ECO:0007669"/>
    <property type="project" value="InterPro"/>
</dbReference>
<dbReference type="GeneID" id="59332691"/>
<dbReference type="EMBL" id="JACCJB010000002">
    <property type="protein sequence ID" value="KAF6229945.1"/>
    <property type="molecule type" value="Genomic_DNA"/>
</dbReference>
<keyword evidence="4" id="KW-1185">Reference proteome</keyword>
<dbReference type="Gene3D" id="3.40.50.300">
    <property type="entry name" value="P-loop containing nucleotide triphosphate hydrolases"/>
    <property type="match status" value="1"/>
</dbReference>
<dbReference type="InterPro" id="IPR027417">
    <property type="entry name" value="P-loop_NTPase"/>
</dbReference>
<dbReference type="SUPFAM" id="SSF52540">
    <property type="entry name" value="P-loop containing nucleoside triphosphate hydrolases"/>
    <property type="match status" value="1"/>
</dbReference>
<evidence type="ECO:0000313" key="4">
    <source>
        <dbReference type="Proteomes" id="UP000593566"/>
    </source>
</evidence>
<feature type="domain" description="NB-ARC" evidence="2">
    <location>
        <begin position="19"/>
        <end position="150"/>
    </location>
</feature>
<dbReference type="PANTHER" id="PTHR35205:SF1">
    <property type="entry name" value="ZU5 DOMAIN-CONTAINING PROTEIN"/>
    <property type="match status" value="1"/>
</dbReference>
<dbReference type="Gene3D" id="1.25.40.10">
    <property type="entry name" value="Tetratricopeptide repeat domain"/>
    <property type="match status" value="1"/>
</dbReference>
<feature type="repeat" description="TPR" evidence="1">
    <location>
        <begin position="652"/>
        <end position="685"/>
    </location>
</feature>
<dbReference type="SUPFAM" id="SSF48452">
    <property type="entry name" value="TPR-like"/>
    <property type="match status" value="1"/>
</dbReference>
<dbReference type="InterPro" id="IPR011990">
    <property type="entry name" value="TPR-like_helical_dom_sf"/>
</dbReference>